<comment type="caution">
    <text evidence="8">The sequence shown here is derived from an EMBL/GenBank/DDBJ whole genome shotgun (WGS) entry which is preliminary data.</text>
</comment>
<dbReference type="Gene3D" id="1.10.3720.10">
    <property type="entry name" value="MetI-like"/>
    <property type="match status" value="1"/>
</dbReference>
<dbReference type="AlphaFoldDB" id="A0A2V3U929"/>
<evidence type="ECO:0000313" key="8">
    <source>
        <dbReference type="EMBL" id="PXW60211.1"/>
    </source>
</evidence>
<dbReference type="PROSITE" id="PS51257">
    <property type="entry name" value="PROKAR_LIPOPROTEIN"/>
    <property type="match status" value="1"/>
</dbReference>
<dbReference type="SUPFAM" id="SSF161098">
    <property type="entry name" value="MetI-like"/>
    <property type="match status" value="1"/>
</dbReference>
<dbReference type="Pfam" id="PF00528">
    <property type="entry name" value="BPD_transp_1"/>
    <property type="match status" value="1"/>
</dbReference>
<protein>
    <submittedName>
        <fullName evidence="8">Peptide/nickel transport system permease protein</fullName>
    </submittedName>
</protein>
<feature type="transmembrane region" description="Helical" evidence="7">
    <location>
        <begin position="241"/>
        <end position="259"/>
    </location>
</feature>
<evidence type="ECO:0000313" key="9">
    <source>
        <dbReference type="Proteomes" id="UP000248021"/>
    </source>
</evidence>
<organism evidence="8 9">
    <name type="scientific">Chelatococcus asaccharovorans</name>
    <dbReference type="NCBI Taxonomy" id="28210"/>
    <lineage>
        <taxon>Bacteria</taxon>
        <taxon>Pseudomonadati</taxon>
        <taxon>Pseudomonadota</taxon>
        <taxon>Alphaproteobacteria</taxon>
        <taxon>Hyphomicrobiales</taxon>
        <taxon>Chelatococcaceae</taxon>
        <taxon>Chelatococcus</taxon>
    </lineage>
</organism>
<accession>A0A2V3U929</accession>
<comment type="subcellular location">
    <subcellularLocation>
        <location evidence="1 7">Cell membrane</location>
        <topology evidence="1 7">Multi-pass membrane protein</topology>
    </subcellularLocation>
</comment>
<evidence type="ECO:0000256" key="5">
    <source>
        <dbReference type="ARBA" id="ARBA00022989"/>
    </source>
</evidence>
<dbReference type="InterPro" id="IPR050366">
    <property type="entry name" value="BP-dependent_transpt_permease"/>
</dbReference>
<comment type="similarity">
    <text evidence="7">Belongs to the binding-protein-dependent transport system permease family.</text>
</comment>
<evidence type="ECO:0000256" key="3">
    <source>
        <dbReference type="ARBA" id="ARBA00022475"/>
    </source>
</evidence>
<evidence type="ECO:0000256" key="1">
    <source>
        <dbReference type="ARBA" id="ARBA00004651"/>
    </source>
</evidence>
<keyword evidence="3" id="KW-1003">Cell membrane</keyword>
<keyword evidence="4 7" id="KW-0812">Transmembrane</keyword>
<dbReference type="GO" id="GO:0055085">
    <property type="term" value="P:transmembrane transport"/>
    <property type="evidence" value="ECO:0007669"/>
    <property type="project" value="InterPro"/>
</dbReference>
<feature type="transmembrane region" description="Helical" evidence="7">
    <location>
        <begin position="167"/>
        <end position="187"/>
    </location>
</feature>
<dbReference type="CDD" id="cd06261">
    <property type="entry name" value="TM_PBP2"/>
    <property type="match status" value="1"/>
</dbReference>
<feature type="transmembrane region" description="Helical" evidence="7">
    <location>
        <begin position="15"/>
        <end position="38"/>
    </location>
</feature>
<evidence type="ECO:0000256" key="7">
    <source>
        <dbReference type="RuleBase" id="RU363032"/>
    </source>
</evidence>
<proteinExistence type="inferred from homology"/>
<feature type="transmembrane region" description="Helical" evidence="7">
    <location>
        <begin position="123"/>
        <end position="147"/>
    </location>
</feature>
<evidence type="ECO:0000256" key="2">
    <source>
        <dbReference type="ARBA" id="ARBA00022448"/>
    </source>
</evidence>
<keyword evidence="2 7" id="KW-0813">Transport</keyword>
<dbReference type="GO" id="GO:0005886">
    <property type="term" value="C:plasma membrane"/>
    <property type="evidence" value="ECO:0007669"/>
    <property type="project" value="UniProtKB-SubCell"/>
</dbReference>
<name>A0A2V3U929_9HYPH</name>
<feature type="transmembrane region" description="Helical" evidence="7">
    <location>
        <begin position="78"/>
        <end position="102"/>
    </location>
</feature>
<dbReference type="InterPro" id="IPR035906">
    <property type="entry name" value="MetI-like_sf"/>
</dbReference>
<sequence length="274" mass="28463">MPTSTERTSRGRRGFVIAVVFLLIACGLALLAPVLPFAPYTKMTTARLMPPSFNAWFGTDQFGRDIFVRTLWGLQVSLVIAGAAVLTSLAIGVPLGLVAAYFGRWSDSLIMRGLDALLAFPSLLLAIGVAAIIGPGAVSATIALGIVGVPQMARIARGAALAEQQGLYVDAARVVGVGPLGIMASHLMPNILAPVVVQATLYFAIAILTEAGLSFIGLGVQVPRPSLGAMLSDSRAYTVSAPWYALAPGLTITAVVLALNSAADGLRARLDPQR</sequence>
<keyword evidence="9" id="KW-1185">Reference proteome</keyword>
<keyword evidence="6 7" id="KW-0472">Membrane</keyword>
<evidence type="ECO:0000256" key="6">
    <source>
        <dbReference type="ARBA" id="ARBA00023136"/>
    </source>
</evidence>
<dbReference type="RefSeq" id="WP_170147207.1">
    <property type="nucleotide sequence ID" value="NZ_CAKNFM010000006.1"/>
</dbReference>
<dbReference type="PANTHER" id="PTHR43386">
    <property type="entry name" value="OLIGOPEPTIDE TRANSPORT SYSTEM PERMEASE PROTEIN APPC"/>
    <property type="match status" value="1"/>
</dbReference>
<dbReference type="Proteomes" id="UP000248021">
    <property type="component" value="Unassembled WGS sequence"/>
</dbReference>
<reference evidence="8 9" key="1">
    <citation type="submission" date="2018-05" db="EMBL/GenBank/DDBJ databases">
        <title>Genomic Encyclopedia of Type Strains, Phase IV (KMG-IV): sequencing the most valuable type-strain genomes for metagenomic binning, comparative biology and taxonomic classification.</title>
        <authorList>
            <person name="Goeker M."/>
        </authorList>
    </citation>
    <scope>NUCLEOTIDE SEQUENCE [LARGE SCALE GENOMIC DNA]</scope>
    <source>
        <strain evidence="8 9">DSM 6462</strain>
    </source>
</reference>
<gene>
    <name evidence="8" type="ORF">C7450_104263</name>
</gene>
<evidence type="ECO:0000256" key="4">
    <source>
        <dbReference type="ARBA" id="ARBA00022692"/>
    </source>
</evidence>
<dbReference type="PROSITE" id="PS50928">
    <property type="entry name" value="ABC_TM1"/>
    <property type="match status" value="1"/>
</dbReference>
<feature type="transmembrane region" description="Helical" evidence="7">
    <location>
        <begin position="199"/>
        <end position="221"/>
    </location>
</feature>
<dbReference type="EMBL" id="QJJK01000004">
    <property type="protein sequence ID" value="PXW60211.1"/>
    <property type="molecule type" value="Genomic_DNA"/>
</dbReference>
<keyword evidence="5 7" id="KW-1133">Transmembrane helix</keyword>
<dbReference type="PANTHER" id="PTHR43386:SF25">
    <property type="entry name" value="PEPTIDE ABC TRANSPORTER PERMEASE PROTEIN"/>
    <property type="match status" value="1"/>
</dbReference>
<dbReference type="InterPro" id="IPR000515">
    <property type="entry name" value="MetI-like"/>
</dbReference>